<dbReference type="Gene3D" id="3.40.50.150">
    <property type="entry name" value="Vaccinia Virus protein VP39"/>
    <property type="match status" value="1"/>
</dbReference>
<evidence type="ECO:0000313" key="2">
    <source>
        <dbReference type="EMBL" id="EIE97094.1"/>
    </source>
</evidence>
<accession>I1CWM0</accession>
<dbReference type="SUPFAM" id="SSF53335">
    <property type="entry name" value="S-adenosyl-L-methionine-dependent methyltransferases"/>
    <property type="match status" value="1"/>
</dbReference>
<dbReference type="OrthoDB" id="9781225at2"/>
<gene>
    <name evidence="2" type="ORF">SacglDRAFT_00130</name>
</gene>
<evidence type="ECO:0000256" key="1">
    <source>
        <dbReference type="SAM" id="Coils"/>
    </source>
</evidence>
<reference evidence="2 3" key="1">
    <citation type="submission" date="2011-09" db="EMBL/GenBank/DDBJ databases">
        <authorList>
            <consortium name="US DOE Joint Genome Institute (JGI-PGF)"/>
            <person name="Lucas S."/>
            <person name="Han J."/>
            <person name="Lapidus A."/>
            <person name="Cheng J.-F."/>
            <person name="Goodwin L."/>
            <person name="Pitluck S."/>
            <person name="Peters L."/>
            <person name="Land M.L."/>
            <person name="Hauser L."/>
            <person name="Brambilla E."/>
            <person name="Klenk H.-P."/>
            <person name="Woyke T.J."/>
        </authorList>
    </citation>
    <scope>NUCLEOTIDE SEQUENCE [LARGE SCALE GENOMIC DNA]</scope>
    <source>
        <strain evidence="2 3">K62</strain>
    </source>
</reference>
<feature type="coiled-coil region" evidence="1">
    <location>
        <begin position="125"/>
        <end position="159"/>
    </location>
</feature>
<dbReference type="HOGENOM" id="CLU_732884_0_0_11"/>
<keyword evidence="3" id="KW-1185">Reference proteome</keyword>
<protein>
    <recommendedName>
        <fullName evidence="4">Methyltransferase type 11 domain-containing protein</fullName>
    </recommendedName>
</protein>
<dbReference type="Proteomes" id="UP000005087">
    <property type="component" value="Chromosome"/>
</dbReference>
<dbReference type="InterPro" id="IPR029063">
    <property type="entry name" value="SAM-dependent_MTases_sf"/>
</dbReference>
<organism evidence="2 3">
    <name type="scientific">Saccharomonospora glauca K62</name>
    <dbReference type="NCBI Taxonomy" id="928724"/>
    <lineage>
        <taxon>Bacteria</taxon>
        <taxon>Bacillati</taxon>
        <taxon>Actinomycetota</taxon>
        <taxon>Actinomycetes</taxon>
        <taxon>Pseudonocardiales</taxon>
        <taxon>Pseudonocardiaceae</taxon>
        <taxon>Saccharomonospora</taxon>
    </lineage>
</organism>
<dbReference type="EMBL" id="CM001484">
    <property type="protein sequence ID" value="EIE97094.1"/>
    <property type="molecule type" value="Genomic_DNA"/>
</dbReference>
<dbReference type="eggNOG" id="COG2226">
    <property type="taxonomic scope" value="Bacteria"/>
</dbReference>
<name>I1CWM0_9PSEU</name>
<keyword evidence="1" id="KW-0175">Coiled coil</keyword>
<evidence type="ECO:0000313" key="3">
    <source>
        <dbReference type="Proteomes" id="UP000005087"/>
    </source>
</evidence>
<sequence length="386" mass="43155">MPDTRIAQALARLTRHQELHLPLRRTDLLGRLVMRFLWRRQVKWQIETNLAVREALEGLAETDRSFRSELDRLTERGDLVTTDQLRHEVATLHQQDQNIMAGLNQRLYSSVGRVQSQLGDLQLRLAESAERNDGVEQRLKALEQQVEALTEAARHDRVRNARFELFLDEVRAALPKPPAPEVTDRVPGRESFLELAVAELLDGPVDRVRAARREYLPVLTSAGDAGATGPVFDMAPARGEWLMVVRDAELPYRAASDNRALRDHLERLGLAVEEGDALDALANTAPRTLGAVTAFRYAERVQPTVLARFVELAATALQPGGVLIVETSAGDGEDASDFHLDPFAVRPVHADFLRFLVEAAGFARSELRKADPMSAQTGRYTMIAWR</sequence>
<proteinExistence type="predicted"/>
<dbReference type="AlphaFoldDB" id="I1CWM0"/>
<dbReference type="RefSeq" id="WP_005460826.1">
    <property type="nucleotide sequence ID" value="NZ_CM001484.1"/>
</dbReference>
<reference evidence="3" key="2">
    <citation type="submission" date="2012-01" db="EMBL/GenBank/DDBJ databases">
        <title>Noncontiguous Finished sequence of chromosome of Saccharomonospora glauca K62.</title>
        <authorList>
            <consortium name="US DOE Joint Genome Institute"/>
            <person name="Lucas S."/>
            <person name="Han J."/>
            <person name="Lapidus A."/>
            <person name="Cheng J.-F."/>
            <person name="Goodwin L."/>
            <person name="Pitluck S."/>
            <person name="Peters L."/>
            <person name="Mikhailova N."/>
            <person name="Held B."/>
            <person name="Detter J.C."/>
            <person name="Han C."/>
            <person name="Tapia R."/>
            <person name="Land M."/>
            <person name="Hauser L."/>
            <person name="Kyrpides N."/>
            <person name="Ivanova N."/>
            <person name="Pagani I."/>
            <person name="Brambilla E.-M."/>
            <person name="Klenk H.-P."/>
            <person name="Woyke T."/>
        </authorList>
    </citation>
    <scope>NUCLEOTIDE SEQUENCE [LARGE SCALE GENOMIC DNA]</scope>
    <source>
        <strain evidence="3">K62</strain>
    </source>
</reference>
<evidence type="ECO:0008006" key="4">
    <source>
        <dbReference type="Google" id="ProtNLM"/>
    </source>
</evidence>
<dbReference type="STRING" id="928724.SacglDRAFT_00130"/>